<accession>D7WEU4</accession>
<evidence type="ECO:0000313" key="3">
    <source>
        <dbReference type="Proteomes" id="UP000004208"/>
    </source>
</evidence>
<organism evidence="2 3">
    <name type="scientific">Corynebacterium genitalium ATCC 33030</name>
    <dbReference type="NCBI Taxonomy" id="585529"/>
    <lineage>
        <taxon>Bacteria</taxon>
        <taxon>Bacillati</taxon>
        <taxon>Actinomycetota</taxon>
        <taxon>Actinomycetes</taxon>
        <taxon>Mycobacteriales</taxon>
        <taxon>Corynebacteriaceae</taxon>
        <taxon>Corynebacterium</taxon>
    </lineage>
</organism>
<comment type="caution">
    <text evidence="2">The sequence shown here is derived from an EMBL/GenBank/DDBJ whole genome shotgun (WGS) entry which is preliminary data.</text>
</comment>
<dbReference type="STRING" id="585529.HMPREF0291_11282"/>
<evidence type="ECO:0000313" key="2">
    <source>
        <dbReference type="EMBL" id="EFK53625.1"/>
    </source>
</evidence>
<dbReference type="Proteomes" id="UP000004208">
    <property type="component" value="Unassembled WGS sequence"/>
</dbReference>
<gene>
    <name evidence="2" type="ORF">HMPREF0291_11282</name>
</gene>
<proteinExistence type="predicted"/>
<evidence type="ECO:0000256" key="1">
    <source>
        <dbReference type="SAM" id="Phobius"/>
    </source>
</evidence>
<dbReference type="eggNOG" id="ENOG503497V">
    <property type="taxonomic scope" value="Bacteria"/>
</dbReference>
<sequence length="174" mass="18366">MRKFPTALTAVIGVLAVSVVLITGIWLLGTRTGFEPAPQGDQLGPDAGESAQEYAQRASISMRSAPGDERVFALVTFSPALSAEEAADVLEPIGRVNAILPPESHPLPVGEGDRAHNFTVATEEDLAGVVVWDTGDALRQLADNERVWSVEALPPDAVWGAFAIRPVDTLGGEL</sequence>
<keyword evidence="1" id="KW-0812">Transmembrane</keyword>
<dbReference type="EMBL" id="ACLJ02000003">
    <property type="protein sequence ID" value="EFK53625.1"/>
    <property type="molecule type" value="Genomic_DNA"/>
</dbReference>
<protein>
    <submittedName>
        <fullName evidence="2">Uncharacterized protein</fullName>
    </submittedName>
</protein>
<keyword evidence="3" id="KW-1185">Reference proteome</keyword>
<keyword evidence="1" id="KW-1133">Transmembrane helix</keyword>
<dbReference type="AlphaFoldDB" id="D7WEU4"/>
<dbReference type="RefSeq" id="WP_005289611.1">
    <property type="nucleotide sequence ID" value="NZ_CM000961.1"/>
</dbReference>
<dbReference type="HOGENOM" id="CLU_090941_1_0_11"/>
<reference evidence="2" key="1">
    <citation type="submission" date="2010-06" db="EMBL/GenBank/DDBJ databases">
        <authorList>
            <person name="Muzny D."/>
            <person name="Qin X."/>
            <person name="Buhay C."/>
            <person name="Dugan-Rocha S."/>
            <person name="Ding Y."/>
            <person name="Chen G."/>
            <person name="Hawes A."/>
            <person name="Holder M."/>
            <person name="Jhangiani S."/>
            <person name="Johnson A."/>
            <person name="Khan Z."/>
            <person name="Li Z."/>
            <person name="Liu W."/>
            <person name="Liu X."/>
            <person name="Perez L."/>
            <person name="Shen H."/>
            <person name="Wang Q."/>
            <person name="Watt J."/>
            <person name="Xi L."/>
            <person name="Xin Y."/>
            <person name="Zhou J."/>
            <person name="Deng J."/>
            <person name="Jiang H."/>
            <person name="Liu Y."/>
            <person name="Qu J."/>
            <person name="Song X.-Z."/>
            <person name="Zhang L."/>
            <person name="Villasana D."/>
            <person name="Johnson A."/>
            <person name="Liu J."/>
            <person name="Liyanage D."/>
            <person name="Lorensuhewa L."/>
            <person name="Robinson T."/>
            <person name="Song A."/>
            <person name="Song B.-B."/>
            <person name="Dinh H."/>
            <person name="Thornton R."/>
            <person name="Coyle M."/>
            <person name="Francisco L."/>
            <person name="Jackson L."/>
            <person name="Javaid M."/>
            <person name="Korchina V."/>
            <person name="Kovar C."/>
            <person name="Mata R."/>
            <person name="Mathew T."/>
            <person name="Ngo R."/>
            <person name="Nguyen L."/>
            <person name="Nguyen N."/>
            <person name="Okwuonu G."/>
            <person name="Ongeri F."/>
            <person name="Pham C."/>
            <person name="Simmons D."/>
            <person name="Wilczek-Boney K."/>
            <person name="Hale W."/>
            <person name="Jakkamsetti A."/>
            <person name="Pham P."/>
            <person name="Ruth R."/>
            <person name="San Lucas F."/>
            <person name="Warren J."/>
            <person name="Zhang J."/>
            <person name="Zhao Z."/>
            <person name="Zhou C."/>
            <person name="Zhu D."/>
            <person name="Lee S."/>
            <person name="Bess C."/>
            <person name="Blankenburg K."/>
            <person name="Forbes L."/>
            <person name="Fu Q."/>
            <person name="Gubbala S."/>
            <person name="Hirani K."/>
            <person name="Jayaseelan J.C."/>
            <person name="Lara F."/>
            <person name="Munidasa M."/>
            <person name="Palculict T."/>
            <person name="Patil S."/>
            <person name="Pu L.-L."/>
            <person name="Saada N."/>
            <person name="Tang L."/>
            <person name="Weissenberger G."/>
            <person name="Zhu Y."/>
            <person name="Hemphill L."/>
            <person name="Shang Y."/>
            <person name="Youmans B."/>
            <person name="Ayvaz T."/>
            <person name="Ross M."/>
            <person name="Santibanez J."/>
            <person name="Aqrawi P."/>
            <person name="Gross S."/>
            <person name="Joshi V."/>
            <person name="Fowler G."/>
            <person name="Nazareth L."/>
            <person name="Reid J."/>
            <person name="Worley K."/>
            <person name="Petrosino J."/>
            <person name="Highlander S."/>
            <person name="Gibbs R."/>
        </authorList>
    </citation>
    <scope>NUCLEOTIDE SEQUENCE [LARGE SCALE GENOMIC DNA]</scope>
    <source>
        <strain evidence="2">ATCC 33030</strain>
    </source>
</reference>
<dbReference type="OrthoDB" id="4424197at2"/>
<keyword evidence="1" id="KW-0472">Membrane</keyword>
<name>D7WEU4_9CORY</name>
<feature type="transmembrane region" description="Helical" evidence="1">
    <location>
        <begin position="7"/>
        <end position="29"/>
    </location>
</feature>